<proteinExistence type="predicted"/>
<keyword evidence="2" id="KW-1185">Reference proteome</keyword>
<evidence type="ECO:0000313" key="2">
    <source>
        <dbReference type="Proteomes" id="UP001172083"/>
    </source>
</evidence>
<dbReference type="Proteomes" id="UP001172083">
    <property type="component" value="Unassembled WGS sequence"/>
</dbReference>
<gene>
    <name evidence="1" type="ORF">QQ020_34515</name>
</gene>
<sequence>MAALLHDIGHLLVDLRIWDDLGKDNGFKVQDIETYKQLVVDALLGQFLAINR</sequence>
<evidence type="ECO:0008006" key="3">
    <source>
        <dbReference type="Google" id="ProtNLM"/>
    </source>
</evidence>
<name>A0ABT8LI73_9BACT</name>
<evidence type="ECO:0000313" key="1">
    <source>
        <dbReference type="EMBL" id="MDN5217238.1"/>
    </source>
</evidence>
<comment type="caution">
    <text evidence="1">The sequence shown here is derived from an EMBL/GenBank/DDBJ whole genome shotgun (WGS) entry which is preliminary data.</text>
</comment>
<accession>A0ABT8LI73</accession>
<protein>
    <recommendedName>
        <fullName evidence="3">HD domain-containing protein</fullName>
    </recommendedName>
</protein>
<organism evidence="1 2">
    <name type="scientific">Agaribacillus aureus</name>
    <dbReference type="NCBI Taxonomy" id="3051825"/>
    <lineage>
        <taxon>Bacteria</taxon>
        <taxon>Pseudomonadati</taxon>
        <taxon>Bacteroidota</taxon>
        <taxon>Cytophagia</taxon>
        <taxon>Cytophagales</taxon>
        <taxon>Splendidivirgaceae</taxon>
        <taxon>Agaribacillus</taxon>
    </lineage>
</organism>
<reference evidence="1" key="1">
    <citation type="submission" date="2023-06" db="EMBL/GenBank/DDBJ databases">
        <title>Genomic of Agaribacillus aureum.</title>
        <authorList>
            <person name="Wang G."/>
        </authorList>
    </citation>
    <scope>NUCLEOTIDE SEQUENCE</scope>
    <source>
        <strain evidence="1">BMA12</strain>
    </source>
</reference>
<dbReference type="RefSeq" id="WP_346762575.1">
    <property type="nucleotide sequence ID" value="NZ_JAUJEB010000014.1"/>
</dbReference>
<dbReference type="EMBL" id="JAUJEB010000014">
    <property type="protein sequence ID" value="MDN5217238.1"/>
    <property type="molecule type" value="Genomic_DNA"/>
</dbReference>